<reference evidence="4" key="1">
    <citation type="journal article" date="2008" name="Nat. Genet.">
        <title>The Pristionchus pacificus genome provides a unique perspective on nematode lifestyle and parasitism.</title>
        <authorList>
            <person name="Dieterich C."/>
            <person name="Clifton S.W."/>
            <person name="Schuster L.N."/>
            <person name="Chinwalla A."/>
            <person name="Delehaunty K."/>
            <person name="Dinkelacker I."/>
            <person name="Fulton L."/>
            <person name="Fulton R."/>
            <person name="Godfrey J."/>
            <person name="Minx P."/>
            <person name="Mitreva M."/>
            <person name="Roeseler W."/>
            <person name="Tian H."/>
            <person name="Witte H."/>
            <person name="Yang S.P."/>
            <person name="Wilson R.K."/>
            <person name="Sommer R.J."/>
        </authorList>
    </citation>
    <scope>NUCLEOTIDE SEQUENCE [LARGE SCALE GENOMIC DNA]</scope>
    <source>
        <strain evidence="4">PS312</strain>
    </source>
</reference>
<dbReference type="AlphaFoldDB" id="A0A8R1Z2T9"/>
<evidence type="ECO:0000256" key="1">
    <source>
        <dbReference type="SAM" id="MobiDB-lite"/>
    </source>
</evidence>
<reference evidence="3" key="2">
    <citation type="submission" date="2022-06" db="UniProtKB">
        <authorList>
            <consortium name="EnsemblMetazoa"/>
        </authorList>
    </citation>
    <scope>IDENTIFICATION</scope>
    <source>
        <strain evidence="3">PS312</strain>
    </source>
</reference>
<protein>
    <submittedName>
        <fullName evidence="3">Uncharacterized protein</fullName>
    </submittedName>
</protein>
<sequence length="304" mass="35033">MESKCVKVGAKVVNYFYVLRFCIAFTLIYEIFSRVFRLHHELLLHGGSDPKKFLISYTVAASLGILGDLLLALCHLVFRARNRKRLLLHIVAINVIIILPVGGSGVYLALKERYVTPEYTWNEHYDRVVEHMPMSNENSTGYNSSSIPWIEINLSSSKMDEILSTLVDLQSNFDCCLSGKNETDQFLMDIDLQVLSNCSNPNSTRSDHKKWHKLKSCPNRFVGIWRSILILSSSSLTISSFLFILVSPFIYALFEFDSRQERFHSITRWQAKTRRELDEERKGSPEVNEVKEERQKLMPDISSI</sequence>
<evidence type="ECO:0000256" key="2">
    <source>
        <dbReference type="SAM" id="Phobius"/>
    </source>
</evidence>
<keyword evidence="2" id="KW-1133">Transmembrane helix</keyword>
<keyword evidence="2" id="KW-0812">Transmembrane</keyword>
<gene>
    <name evidence="3" type="primary">WBGene00304500</name>
</gene>
<name>A0A8R1Z2T9_PRIPA</name>
<keyword evidence="4" id="KW-1185">Reference proteome</keyword>
<feature type="region of interest" description="Disordered" evidence="1">
    <location>
        <begin position="277"/>
        <end position="304"/>
    </location>
</feature>
<evidence type="ECO:0000313" key="3">
    <source>
        <dbReference type="EnsemblMetazoa" id="PPA46721.1"/>
    </source>
</evidence>
<feature type="transmembrane region" description="Helical" evidence="2">
    <location>
        <begin position="12"/>
        <end position="33"/>
    </location>
</feature>
<dbReference type="EnsemblMetazoa" id="PPA46721.1">
    <property type="protein sequence ID" value="PPA46721.1"/>
    <property type="gene ID" value="WBGene00304500"/>
</dbReference>
<accession>A0A8R1Z2T9</accession>
<proteinExistence type="predicted"/>
<dbReference type="Proteomes" id="UP000005239">
    <property type="component" value="Unassembled WGS sequence"/>
</dbReference>
<feature type="transmembrane region" description="Helical" evidence="2">
    <location>
        <begin position="228"/>
        <end position="254"/>
    </location>
</feature>
<organism evidence="3 4">
    <name type="scientific">Pristionchus pacificus</name>
    <name type="common">Parasitic nematode worm</name>
    <dbReference type="NCBI Taxonomy" id="54126"/>
    <lineage>
        <taxon>Eukaryota</taxon>
        <taxon>Metazoa</taxon>
        <taxon>Ecdysozoa</taxon>
        <taxon>Nematoda</taxon>
        <taxon>Chromadorea</taxon>
        <taxon>Rhabditida</taxon>
        <taxon>Rhabditina</taxon>
        <taxon>Diplogasteromorpha</taxon>
        <taxon>Diplogasteroidea</taxon>
        <taxon>Neodiplogasteridae</taxon>
        <taxon>Pristionchus</taxon>
    </lineage>
</organism>
<evidence type="ECO:0000313" key="4">
    <source>
        <dbReference type="Proteomes" id="UP000005239"/>
    </source>
</evidence>
<feature type="transmembrane region" description="Helical" evidence="2">
    <location>
        <begin position="86"/>
        <end position="110"/>
    </location>
</feature>
<feature type="transmembrane region" description="Helical" evidence="2">
    <location>
        <begin position="53"/>
        <end position="74"/>
    </location>
</feature>
<keyword evidence="2" id="KW-0472">Membrane</keyword>
<feature type="compositionally biased region" description="Basic and acidic residues" evidence="1">
    <location>
        <begin position="277"/>
        <end position="297"/>
    </location>
</feature>